<dbReference type="SUPFAM" id="SSF52540">
    <property type="entry name" value="P-loop containing nucleoside triphosphate hydrolases"/>
    <property type="match status" value="1"/>
</dbReference>
<evidence type="ECO:0000256" key="8">
    <source>
        <dbReference type="HAMAP-Rule" id="MF_00100"/>
    </source>
</evidence>
<dbReference type="Pfam" id="PF11987">
    <property type="entry name" value="IF-2"/>
    <property type="match status" value="1"/>
</dbReference>
<gene>
    <name evidence="8" type="primary">infB</name>
    <name evidence="11" type="ORF">NAS2_0363</name>
</gene>
<dbReference type="NCBIfam" id="TIGR00491">
    <property type="entry name" value="aIF-2"/>
    <property type="match status" value="1"/>
</dbReference>
<feature type="domain" description="Tr-type G" evidence="10">
    <location>
        <begin position="6"/>
        <end position="224"/>
    </location>
</feature>
<proteinExistence type="inferred from homology"/>
<dbReference type="InterPro" id="IPR005225">
    <property type="entry name" value="Small_GTP-bd"/>
</dbReference>
<dbReference type="GeneID" id="55584181"/>
<dbReference type="HAMAP" id="MF_00100_A">
    <property type="entry name" value="IF_2_A"/>
    <property type="match status" value="1"/>
</dbReference>
<dbReference type="PANTHER" id="PTHR43381:SF4">
    <property type="entry name" value="EUKARYOTIC TRANSLATION INITIATION FACTOR 5B"/>
    <property type="match status" value="1"/>
</dbReference>
<dbReference type="KEGG" id="ccai:NAS2_0363"/>
<dbReference type="Proteomes" id="UP000509448">
    <property type="component" value="Chromosome"/>
</dbReference>
<dbReference type="PRINTS" id="PR00315">
    <property type="entry name" value="ELONGATNFCT"/>
</dbReference>
<evidence type="ECO:0000256" key="3">
    <source>
        <dbReference type="ARBA" id="ARBA00022540"/>
    </source>
</evidence>
<dbReference type="OrthoDB" id="30957at2157"/>
<dbReference type="RefSeq" id="WP_174448061.1">
    <property type="nucleotide sequence ID" value="NZ_AP018732.1"/>
</dbReference>
<dbReference type="AlphaFoldDB" id="A0A4P2VB60"/>
<evidence type="ECO:0000256" key="5">
    <source>
        <dbReference type="ARBA" id="ARBA00022917"/>
    </source>
</evidence>
<dbReference type="InterPro" id="IPR004544">
    <property type="entry name" value="TF_aIF-2_arc"/>
</dbReference>
<dbReference type="InterPro" id="IPR023115">
    <property type="entry name" value="TIF_IF2_dom3"/>
</dbReference>
<dbReference type="GO" id="GO:0003924">
    <property type="term" value="F:GTPase activity"/>
    <property type="evidence" value="ECO:0007669"/>
    <property type="project" value="UniProtKB-UniRule"/>
</dbReference>
<evidence type="ECO:0000313" key="12">
    <source>
        <dbReference type="Proteomes" id="UP000509448"/>
    </source>
</evidence>
<name>A0A4P2VB60_9ARCH</name>
<dbReference type="Gene3D" id="2.40.30.10">
    <property type="entry name" value="Translation factors"/>
    <property type="match status" value="2"/>
</dbReference>
<dbReference type="Pfam" id="PF00009">
    <property type="entry name" value="GTP_EFTU"/>
    <property type="match status" value="1"/>
</dbReference>
<dbReference type="NCBIfam" id="TIGR00231">
    <property type="entry name" value="small_GTP"/>
    <property type="match status" value="1"/>
</dbReference>
<dbReference type="InterPro" id="IPR027417">
    <property type="entry name" value="P-loop_NTPase"/>
</dbReference>
<accession>A0A4P2VB60</accession>
<sequence length="594" mass="64643">MQPRRLRQPIVVVLGHVDAGKTSLLDRIRGTAVQVREAGGITQHIGASFIPADTLRAICGPLLTQFRFDVTVPGLLFIDTPGHEAFSNLRIRGGSAADIAVLVVDATKGLEPQSHESLEILRSRKVPFLIALNKVDLLSGWTPHPGSPLLESIKSQPKVIVDRLDEAIYRVVGQLSQIGFRSEAFYRVRDFTKEVAIVPVSARTGEGVPELLAILVGLAQQFMRRRLEVAEGPGRGIVIEVKEEPGLGYTANAILIDGELRVGDEVALGTRSGAKVTRIRALLMPKPLDEMRDPRDRFTPVESVSAAAGVKILAPGLEDVVPGTPMYVVAPGRAEELMNAISSEVRSAIRESERMGVVVKTDALGSLEAIVSMMERRGIPIRIADIGPVTKRDVIEASVVREKDKYLGVVLGFNVRPLPEAQEEADARGVRIILDKVIYSLVEGYERWVQEEKAAEAAQAFSRLTPPAKLRILPGFVFRRSDPAIFGVEVLAGRLRSHVQLMDQDGRDVGEVLQIQSTGSPVPEAKAGEQVAISVRGPTVGRQIKEGDVLYTSPGSEEARTLMTRYKGALSEADLAVLDEIVRIKRSKNPLYAI</sequence>
<dbReference type="CDD" id="cd01887">
    <property type="entry name" value="IF2_eIF5B"/>
    <property type="match status" value="1"/>
</dbReference>
<comment type="function">
    <text evidence="7 8 9">Function in general translation initiation by promoting the binding of the formylmethionine-tRNA to ribosomes. Seems to function along with eIF-2.</text>
</comment>
<dbReference type="GO" id="GO:0005525">
    <property type="term" value="F:GTP binding"/>
    <property type="evidence" value="ECO:0007669"/>
    <property type="project" value="UniProtKB-KW"/>
</dbReference>
<dbReference type="InterPro" id="IPR009000">
    <property type="entry name" value="Transl_B-barrel_sf"/>
</dbReference>
<feature type="binding site" evidence="8">
    <location>
        <begin position="79"/>
        <end position="83"/>
    </location>
    <ligand>
        <name>GTP</name>
        <dbReference type="ChEBI" id="CHEBI:37565"/>
    </ligand>
</feature>
<dbReference type="GO" id="GO:0003743">
    <property type="term" value="F:translation initiation factor activity"/>
    <property type="evidence" value="ECO:0007669"/>
    <property type="project" value="UniProtKB-UniRule"/>
</dbReference>
<dbReference type="PANTHER" id="PTHR43381">
    <property type="entry name" value="TRANSLATION INITIATION FACTOR IF-2-RELATED"/>
    <property type="match status" value="1"/>
</dbReference>
<dbReference type="InterPro" id="IPR015760">
    <property type="entry name" value="TIF_IF2"/>
</dbReference>
<dbReference type="Gene3D" id="3.40.50.300">
    <property type="entry name" value="P-loop containing nucleotide triphosphate hydrolases"/>
    <property type="match status" value="1"/>
</dbReference>
<dbReference type="SUPFAM" id="SSF50447">
    <property type="entry name" value="Translation proteins"/>
    <property type="match status" value="1"/>
</dbReference>
<dbReference type="SUPFAM" id="SSF52156">
    <property type="entry name" value="Initiation factor IF2/eIF5b, domain 3"/>
    <property type="match status" value="1"/>
</dbReference>
<dbReference type="PROSITE" id="PS51722">
    <property type="entry name" value="G_TR_2"/>
    <property type="match status" value="1"/>
</dbReference>
<protein>
    <recommendedName>
        <fullName evidence="2 8">Probable translation initiation factor IF-2</fullName>
    </recommendedName>
</protein>
<keyword evidence="3 8" id="KW-0396">Initiation factor</keyword>
<dbReference type="InterPro" id="IPR036925">
    <property type="entry name" value="TIF_IF2_dom3_sf"/>
</dbReference>
<feature type="binding site" evidence="8">
    <location>
        <begin position="15"/>
        <end position="22"/>
    </location>
    <ligand>
        <name>GTP</name>
        <dbReference type="ChEBI" id="CHEBI:37565"/>
    </ligand>
</feature>
<evidence type="ECO:0000256" key="6">
    <source>
        <dbReference type="ARBA" id="ARBA00023134"/>
    </source>
</evidence>
<dbReference type="GO" id="GO:0005737">
    <property type="term" value="C:cytoplasm"/>
    <property type="evidence" value="ECO:0007669"/>
    <property type="project" value="TreeGrafter"/>
</dbReference>
<keyword evidence="6 8" id="KW-0342">GTP-binding</keyword>
<keyword evidence="12" id="KW-1185">Reference proteome</keyword>
<keyword evidence="4 8" id="KW-0547">Nucleotide-binding</keyword>
<dbReference type="CDD" id="cd03703">
    <property type="entry name" value="aeIF5B_II"/>
    <property type="match status" value="1"/>
</dbReference>
<dbReference type="InterPro" id="IPR000795">
    <property type="entry name" value="T_Tr_GTP-bd_dom"/>
</dbReference>
<dbReference type="Gene3D" id="3.40.50.10050">
    <property type="entry name" value="Translation initiation factor IF- 2, domain 3"/>
    <property type="match status" value="1"/>
</dbReference>
<feature type="binding site" evidence="8">
    <location>
        <begin position="133"/>
        <end position="136"/>
    </location>
    <ligand>
        <name>GTP</name>
        <dbReference type="ChEBI" id="CHEBI:37565"/>
    </ligand>
</feature>
<evidence type="ECO:0000256" key="1">
    <source>
        <dbReference type="ARBA" id="ARBA00007733"/>
    </source>
</evidence>
<dbReference type="NCBIfam" id="NF003078">
    <property type="entry name" value="PRK04004.1"/>
    <property type="match status" value="1"/>
</dbReference>
<evidence type="ECO:0000313" key="11">
    <source>
        <dbReference type="EMBL" id="BBE41754.1"/>
    </source>
</evidence>
<dbReference type="CDD" id="cd16266">
    <property type="entry name" value="IF2_aeIF5B_IV"/>
    <property type="match status" value="1"/>
</dbReference>
<reference evidence="11 12" key="1">
    <citation type="journal article" date="2019" name="ISME J.">
        <title>Isolation and characterization of a thermophilic sulfur- and iron-reducing thaumarchaeote from a terrestrial acidic hot spring.</title>
        <authorList>
            <person name="Kato S."/>
            <person name="Itoh T."/>
            <person name="Yuki M."/>
            <person name="Nagamori M."/>
            <person name="Ohnishi M."/>
            <person name="Uematsu K."/>
            <person name="Suzuki K."/>
            <person name="Takashina T."/>
            <person name="Ohkuma M."/>
        </authorList>
    </citation>
    <scope>NUCLEOTIDE SEQUENCE [LARGE SCALE GENOMIC DNA]</scope>
    <source>
        <strain evidence="11 12">NAS-02</strain>
    </source>
</reference>
<evidence type="ECO:0000259" key="10">
    <source>
        <dbReference type="PROSITE" id="PS51722"/>
    </source>
</evidence>
<evidence type="ECO:0000256" key="7">
    <source>
        <dbReference type="ARBA" id="ARBA00024852"/>
    </source>
</evidence>
<evidence type="ECO:0000256" key="2">
    <source>
        <dbReference type="ARBA" id="ARBA00020166"/>
    </source>
</evidence>
<organism evidence="11 12">
    <name type="scientific">Conexivisphaera calida</name>
    <dbReference type="NCBI Taxonomy" id="1874277"/>
    <lineage>
        <taxon>Archaea</taxon>
        <taxon>Nitrososphaerota</taxon>
        <taxon>Conexivisphaeria</taxon>
        <taxon>Conexivisphaerales</taxon>
        <taxon>Conexivisphaeraceae</taxon>
        <taxon>Conexivisphaera</taxon>
    </lineage>
</organism>
<dbReference type="FunFam" id="3.40.50.10050:FF:000001">
    <property type="entry name" value="Translation initiation factor IF-2"/>
    <property type="match status" value="1"/>
</dbReference>
<evidence type="ECO:0000256" key="9">
    <source>
        <dbReference type="RuleBase" id="RU000644"/>
    </source>
</evidence>
<comment type="similarity">
    <text evidence="1 8 9">Belongs to the TRAFAC class translation factor GTPase superfamily. Classic translation factor GTPase family. IF-2 subfamily.</text>
</comment>
<dbReference type="FunFam" id="3.40.50.300:FF:000112">
    <property type="entry name" value="Eukaryotic translation initiation factor 5B"/>
    <property type="match status" value="1"/>
</dbReference>
<dbReference type="InterPro" id="IPR029459">
    <property type="entry name" value="EFTU-type"/>
</dbReference>
<dbReference type="EMBL" id="AP018732">
    <property type="protein sequence ID" value="BBE41754.1"/>
    <property type="molecule type" value="Genomic_DNA"/>
</dbReference>
<dbReference type="Pfam" id="PF14578">
    <property type="entry name" value="GTP_EFTU_D4"/>
    <property type="match status" value="1"/>
</dbReference>
<evidence type="ECO:0000256" key="4">
    <source>
        <dbReference type="ARBA" id="ARBA00022741"/>
    </source>
</evidence>
<keyword evidence="5 8" id="KW-0648">Protein biosynthesis</keyword>